<organism evidence="19 20">
    <name type="scientific">Sciurus carolinensis</name>
    <name type="common">Eastern gray squirrel</name>
    <dbReference type="NCBI Taxonomy" id="30640"/>
    <lineage>
        <taxon>Eukaryota</taxon>
        <taxon>Metazoa</taxon>
        <taxon>Chordata</taxon>
        <taxon>Craniata</taxon>
        <taxon>Vertebrata</taxon>
        <taxon>Euteleostomi</taxon>
        <taxon>Mammalia</taxon>
        <taxon>Eutheria</taxon>
        <taxon>Euarchontoglires</taxon>
        <taxon>Glires</taxon>
        <taxon>Rodentia</taxon>
        <taxon>Sciuromorpha</taxon>
        <taxon>Sciuridae</taxon>
        <taxon>Sciurinae</taxon>
        <taxon>Sciurini</taxon>
        <taxon>Sciurus</taxon>
    </lineage>
</organism>
<comment type="function">
    <text evidence="13">Negative regulator of epidermal growth factor receptor (EGFR) signaling. Acts by promoting EGFR degradation in endosomes when not monoubiquitinated.</text>
</comment>
<dbReference type="FunFam" id="3.30.40.10:FF:000092">
    <property type="entry name" value="Lateral signaling target protein 2 homolog"/>
    <property type="match status" value="1"/>
</dbReference>
<dbReference type="GO" id="GO:0005829">
    <property type="term" value="C:cytosol"/>
    <property type="evidence" value="ECO:0007669"/>
    <property type="project" value="UniProtKB-SubCell"/>
</dbReference>
<keyword evidence="11" id="KW-0832">Ubl conjugation</keyword>
<dbReference type="InterPro" id="IPR051118">
    <property type="entry name" value="LST-2"/>
</dbReference>
<reference evidence="19" key="1">
    <citation type="submission" date="2020-03" db="EMBL/GenBank/DDBJ databases">
        <title>Studies in the Genomics of Life Span.</title>
        <authorList>
            <person name="Glass D."/>
        </authorList>
    </citation>
    <scope>NUCLEOTIDE SEQUENCE</scope>
    <source>
        <strain evidence="19">SUZIE</strain>
        <tissue evidence="19">Muscle</tissue>
    </source>
</reference>
<sequence>MFAGSVRVPGPKDRASLERHARTPSRSGHLSPPCQVLPAPRAPGSRPEIWATAWTRLLGALSITSKPQIQPVLGPRQKGPCLGPALQTHRDRRHVPWLWFHARSDPQLLAQFYYADEELNQVAAELDSLDGRKDPQRCTLLVSQFRSCQDNVLNIINQIMDECIPQDRAPRDFCVKFPEEIRHDNLAGQLWFGAECLAAGSIIMNRELESMAMRPLAKELTRSLEDVRGTLRDQALRDLSTYTEKMREALRHFDVLFAEFELSYVSAMVPVKSPREYYVQQEVIVLFCETVERALDFGYLTQDMIDDYEPALMFTIPRLAIVCGLVVYADGPLNLDRKVEDMSELFRPFHSLLRKIRDLLQALTEEELHTLERSLCVCQDVELPIRADAQPPTALAPAFPASLPPEEPLSAKATDPEAELACSMQYDDQELEELSRMVHRAGDEMSSLLSPPSTCQSPAHRPGVEGSPRGEASPGRARLKSASDEEERVFFMDDVDVAEAPARPESPGGPFGWVGGAGTGPQEREQGGQSVEEGMGELAVVKEEDWSNNNQEDPWRPAALPGSTSCSCLDSQRYLDGWDASAEDAETAEMIACRTGGMKLSATVIFNPKSPSSLDSAVAAQEVSGHGLSSLESEAQGAGDSSHKLSAAATNCLLHSCVCCGTCGDGREDAVEHLREKCSPGSVISASYPATGLAKASDKGPERLDGALPAPEATLLTEDASDRQEAKASASSKCLAHTSGPQEDSPSRLPTEGEEAGQQETETREQDPWKPSVPGRESPPADGTQVQPQYPPGSSCPPAGSSSSDKTQLEAAPAASPVTPVATREKIRSRFHGSHDLIHRLFVCISGVADQLQTNYASDLRSILKTLFEVMATKPETDDKEKLKKVTQTLRSAALEDCALCQETLSSSELAAKTRDGDFEDPPEWVPDEACGFCTACKAPFTVIRRKHHCRSCGKIFCSRCSSHSAPLPRYGQVKPVRVCTHCYMFHVTPFYSDKAGM</sequence>
<evidence type="ECO:0000256" key="12">
    <source>
        <dbReference type="ARBA" id="ARBA00023136"/>
    </source>
</evidence>
<keyword evidence="9 16" id="KW-0863">Zinc-finger</keyword>
<keyword evidence="20" id="KW-1185">Reference proteome</keyword>
<dbReference type="AlphaFoldDB" id="A0AA41NH96"/>
<evidence type="ECO:0000256" key="3">
    <source>
        <dbReference type="ARBA" id="ARBA00008755"/>
    </source>
</evidence>
<dbReference type="InterPro" id="IPR043269">
    <property type="entry name" value="FYVE_LST2"/>
</dbReference>
<feature type="compositionally biased region" description="Polar residues" evidence="17">
    <location>
        <begin position="447"/>
        <end position="457"/>
    </location>
</feature>
<dbReference type="InterPro" id="IPR017455">
    <property type="entry name" value="Znf_FYVE-rel"/>
</dbReference>
<proteinExistence type="inferred from homology"/>
<dbReference type="GO" id="GO:0008270">
    <property type="term" value="F:zinc ion binding"/>
    <property type="evidence" value="ECO:0007669"/>
    <property type="project" value="UniProtKB-KW"/>
</dbReference>
<feature type="compositionally biased region" description="Basic and acidic residues" evidence="17">
    <location>
        <begin position="10"/>
        <end position="21"/>
    </location>
</feature>
<evidence type="ECO:0000256" key="16">
    <source>
        <dbReference type="PROSITE-ProRule" id="PRU00091"/>
    </source>
</evidence>
<dbReference type="Proteomes" id="UP001166674">
    <property type="component" value="Unassembled WGS sequence"/>
</dbReference>
<evidence type="ECO:0000256" key="9">
    <source>
        <dbReference type="ARBA" id="ARBA00022771"/>
    </source>
</evidence>
<dbReference type="GO" id="GO:0031901">
    <property type="term" value="C:early endosome membrane"/>
    <property type="evidence" value="ECO:0007669"/>
    <property type="project" value="UniProtKB-SubCell"/>
</dbReference>
<feature type="region of interest" description="Disordered" evidence="17">
    <location>
        <begin position="718"/>
        <end position="821"/>
    </location>
</feature>
<keyword evidence="6" id="KW-1017">Isopeptide bond</keyword>
<evidence type="ECO:0000256" key="14">
    <source>
        <dbReference type="ARBA" id="ARBA00064374"/>
    </source>
</evidence>
<keyword evidence="8" id="KW-0967">Endosome</keyword>
<evidence type="ECO:0000256" key="1">
    <source>
        <dbReference type="ARBA" id="ARBA00004146"/>
    </source>
</evidence>
<dbReference type="SUPFAM" id="SSF57903">
    <property type="entry name" value="FYVE/PHD zinc finger"/>
    <property type="match status" value="1"/>
</dbReference>
<evidence type="ECO:0000256" key="6">
    <source>
        <dbReference type="ARBA" id="ARBA00022499"/>
    </source>
</evidence>
<feature type="region of interest" description="Disordered" evidence="17">
    <location>
        <begin position="1"/>
        <end position="44"/>
    </location>
</feature>
<comment type="caution">
    <text evidence="19">The sequence shown here is derived from an EMBL/GenBank/DDBJ whole genome shotgun (WGS) entry which is preliminary data.</text>
</comment>
<accession>A0AA41NH96</accession>
<evidence type="ECO:0000256" key="10">
    <source>
        <dbReference type="ARBA" id="ARBA00022833"/>
    </source>
</evidence>
<evidence type="ECO:0000313" key="19">
    <source>
        <dbReference type="EMBL" id="MBZ3890375.1"/>
    </source>
</evidence>
<name>A0AA41NH96_SCICA</name>
<dbReference type="InterPro" id="IPR013083">
    <property type="entry name" value="Znf_RING/FYVE/PHD"/>
</dbReference>
<protein>
    <recommendedName>
        <fullName evidence="4">Lateral signaling target protein 2 homolog</fullName>
    </recommendedName>
    <alternativeName>
        <fullName evidence="15">Zinc finger FYVE domain-containing protein 28</fullName>
    </alternativeName>
</protein>
<dbReference type="SMART" id="SM00064">
    <property type="entry name" value="FYVE"/>
    <property type="match status" value="1"/>
</dbReference>
<dbReference type="CDD" id="cd15731">
    <property type="entry name" value="FYVE_LST2"/>
    <property type="match status" value="1"/>
</dbReference>
<evidence type="ECO:0000256" key="13">
    <source>
        <dbReference type="ARBA" id="ARBA00059106"/>
    </source>
</evidence>
<evidence type="ECO:0000256" key="11">
    <source>
        <dbReference type="ARBA" id="ARBA00022843"/>
    </source>
</evidence>
<dbReference type="PANTHER" id="PTHR46465:SF3">
    <property type="entry name" value="LATERAL SIGNALING TARGET PROTEIN 2 HOMOLOG"/>
    <property type="match status" value="1"/>
</dbReference>
<dbReference type="InterPro" id="IPR000306">
    <property type="entry name" value="Znf_FYVE"/>
</dbReference>
<evidence type="ECO:0000259" key="18">
    <source>
        <dbReference type="PROSITE" id="PS50178"/>
    </source>
</evidence>
<comment type="similarity">
    <text evidence="3">Belongs to the lst-2 family.</text>
</comment>
<evidence type="ECO:0000256" key="15">
    <source>
        <dbReference type="ARBA" id="ARBA00083237"/>
    </source>
</evidence>
<evidence type="ECO:0000256" key="4">
    <source>
        <dbReference type="ARBA" id="ARBA00019870"/>
    </source>
</evidence>
<feature type="compositionally biased region" description="Low complexity" evidence="17">
    <location>
        <begin position="811"/>
        <end position="821"/>
    </location>
</feature>
<comment type="subunit">
    <text evidence="14">Interacts with TRIM3.</text>
</comment>
<evidence type="ECO:0000313" key="20">
    <source>
        <dbReference type="Proteomes" id="UP001166674"/>
    </source>
</evidence>
<dbReference type="Gene3D" id="3.30.40.10">
    <property type="entry name" value="Zinc/RING finger domain, C3HC4 (zinc finger)"/>
    <property type="match status" value="1"/>
</dbReference>
<evidence type="ECO:0000256" key="2">
    <source>
        <dbReference type="ARBA" id="ARBA00004514"/>
    </source>
</evidence>
<evidence type="ECO:0000256" key="7">
    <source>
        <dbReference type="ARBA" id="ARBA00022723"/>
    </source>
</evidence>
<dbReference type="Pfam" id="PF01363">
    <property type="entry name" value="FYVE"/>
    <property type="match status" value="1"/>
</dbReference>
<keyword evidence="12" id="KW-0472">Membrane</keyword>
<dbReference type="PROSITE" id="PS50178">
    <property type="entry name" value="ZF_FYVE"/>
    <property type="match status" value="1"/>
</dbReference>
<evidence type="ECO:0000256" key="17">
    <source>
        <dbReference type="SAM" id="MobiDB-lite"/>
    </source>
</evidence>
<keyword evidence="5" id="KW-0963">Cytoplasm</keyword>
<dbReference type="InterPro" id="IPR011011">
    <property type="entry name" value="Znf_FYVE_PHD"/>
</dbReference>
<gene>
    <name evidence="19" type="ORF">SUZIE_207645</name>
</gene>
<dbReference type="EMBL" id="JAATJV010439445">
    <property type="protein sequence ID" value="MBZ3890375.1"/>
    <property type="molecule type" value="Genomic_DNA"/>
</dbReference>
<comment type="subcellular location">
    <subcellularLocation>
        <location evidence="2">Cytoplasm</location>
        <location evidence="2">Cytosol</location>
    </subcellularLocation>
    <subcellularLocation>
        <location evidence="1">Early endosome membrane</location>
    </subcellularLocation>
</comment>
<keyword evidence="7" id="KW-0479">Metal-binding</keyword>
<feature type="region of interest" description="Disordered" evidence="17">
    <location>
        <begin position="443"/>
        <end position="486"/>
    </location>
</feature>
<keyword evidence="10" id="KW-0862">Zinc</keyword>
<feature type="domain" description="FYVE-type" evidence="18">
    <location>
        <begin position="928"/>
        <end position="984"/>
    </location>
</feature>
<evidence type="ECO:0000256" key="5">
    <source>
        <dbReference type="ARBA" id="ARBA00022490"/>
    </source>
</evidence>
<evidence type="ECO:0000256" key="8">
    <source>
        <dbReference type="ARBA" id="ARBA00022753"/>
    </source>
</evidence>
<dbReference type="PANTHER" id="PTHR46465">
    <property type="entry name" value="LATERAL SIGNALING TARGET PROTEIN 2 HOMOLOG"/>
    <property type="match status" value="1"/>
</dbReference>